<dbReference type="OrthoDB" id="5976667at2759"/>
<dbReference type="EnsemblMetazoa" id="XM_021055343.2">
    <property type="protein sequence ID" value="XP_020911002.1"/>
    <property type="gene ID" value="LOC110248788"/>
</dbReference>
<dbReference type="InterPro" id="IPR050578">
    <property type="entry name" value="MARVEL-CKLF_proteins"/>
</dbReference>
<feature type="transmembrane region" description="Helical" evidence="6">
    <location>
        <begin position="21"/>
        <end position="40"/>
    </location>
</feature>
<accession>A0A913XWP0</accession>
<keyword evidence="2 5" id="KW-0812">Transmembrane</keyword>
<dbReference type="RefSeq" id="XP_020911002.1">
    <property type="nucleotide sequence ID" value="XM_021055343.2"/>
</dbReference>
<dbReference type="GeneID" id="110248788"/>
<evidence type="ECO:0000256" key="3">
    <source>
        <dbReference type="ARBA" id="ARBA00022989"/>
    </source>
</evidence>
<proteinExistence type="predicted"/>
<dbReference type="KEGG" id="epa:110248788"/>
<feature type="transmembrane region" description="Helical" evidence="6">
    <location>
        <begin position="52"/>
        <end position="73"/>
    </location>
</feature>
<dbReference type="PROSITE" id="PS51225">
    <property type="entry name" value="MARVEL"/>
    <property type="match status" value="1"/>
</dbReference>
<comment type="subcellular location">
    <subcellularLocation>
        <location evidence="1">Membrane</location>
        <topology evidence="1">Multi-pass membrane protein</topology>
    </subcellularLocation>
</comment>
<evidence type="ECO:0000256" key="2">
    <source>
        <dbReference type="ARBA" id="ARBA00022692"/>
    </source>
</evidence>
<dbReference type="PANTHER" id="PTHR22776">
    <property type="entry name" value="MARVEL-CONTAINING POTENTIAL LIPID RAFT-ASSOCIATED PROTEIN"/>
    <property type="match status" value="1"/>
</dbReference>
<organism evidence="8 9">
    <name type="scientific">Exaiptasia diaphana</name>
    <name type="common">Tropical sea anemone</name>
    <name type="synonym">Aiptasia pulchella</name>
    <dbReference type="NCBI Taxonomy" id="2652724"/>
    <lineage>
        <taxon>Eukaryota</taxon>
        <taxon>Metazoa</taxon>
        <taxon>Cnidaria</taxon>
        <taxon>Anthozoa</taxon>
        <taxon>Hexacorallia</taxon>
        <taxon>Actiniaria</taxon>
        <taxon>Aiptasiidae</taxon>
        <taxon>Exaiptasia</taxon>
    </lineage>
</organism>
<keyword evidence="9" id="KW-1185">Reference proteome</keyword>
<dbReference type="InterPro" id="IPR008253">
    <property type="entry name" value="Marvel"/>
</dbReference>
<evidence type="ECO:0000313" key="9">
    <source>
        <dbReference type="Proteomes" id="UP000887567"/>
    </source>
</evidence>
<evidence type="ECO:0000313" key="8">
    <source>
        <dbReference type="EnsemblMetazoa" id="XP_020911002.1"/>
    </source>
</evidence>
<evidence type="ECO:0000256" key="1">
    <source>
        <dbReference type="ARBA" id="ARBA00004141"/>
    </source>
</evidence>
<evidence type="ECO:0000259" key="7">
    <source>
        <dbReference type="PROSITE" id="PS51225"/>
    </source>
</evidence>
<evidence type="ECO:0000256" key="6">
    <source>
        <dbReference type="SAM" id="Phobius"/>
    </source>
</evidence>
<dbReference type="AlphaFoldDB" id="A0A913XWP0"/>
<keyword evidence="4 5" id="KW-0472">Membrane</keyword>
<evidence type="ECO:0000256" key="4">
    <source>
        <dbReference type="ARBA" id="ARBA00023136"/>
    </source>
</evidence>
<dbReference type="PANTHER" id="PTHR22776:SF49">
    <property type="entry name" value="MARVEL DOMAIN-CONTAINING PROTEIN"/>
    <property type="match status" value="1"/>
</dbReference>
<reference evidence="8" key="1">
    <citation type="submission" date="2022-11" db="UniProtKB">
        <authorList>
            <consortium name="EnsemblMetazoa"/>
        </authorList>
    </citation>
    <scope>IDENTIFICATION</scope>
</reference>
<dbReference type="Proteomes" id="UP000887567">
    <property type="component" value="Unplaced"/>
</dbReference>
<feature type="domain" description="MARVEL" evidence="7">
    <location>
        <begin position="8"/>
        <end position="160"/>
    </location>
</feature>
<dbReference type="Pfam" id="PF01284">
    <property type="entry name" value="MARVEL"/>
    <property type="match status" value="1"/>
</dbReference>
<name>A0A913XWP0_EXADI</name>
<feature type="transmembrane region" description="Helical" evidence="6">
    <location>
        <begin position="85"/>
        <end position="111"/>
    </location>
</feature>
<evidence type="ECO:0000256" key="5">
    <source>
        <dbReference type="PROSITE-ProRule" id="PRU00581"/>
    </source>
</evidence>
<protein>
    <recommendedName>
        <fullName evidence="7">MARVEL domain-containing protein</fullName>
    </recommendedName>
</protein>
<feature type="transmembrane region" description="Helical" evidence="6">
    <location>
        <begin position="131"/>
        <end position="150"/>
    </location>
</feature>
<dbReference type="GO" id="GO:0016020">
    <property type="term" value="C:membrane"/>
    <property type="evidence" value="ECO:0007669"/>
    <property type="project" value="UniProtKB-SubCell"/>
</dbReference>
<sequence length="160" mass="18094">MTKINFPYVKSRKGALKIIELVATILAFSTMIAAGNGLTYLRNETYYSRYDFFLATHVIGCLVSLIISLVHTLSMQDILGTSKIWSYLNLVFCSLLTVLCGASAGLMIVYAENEHQSLFYKINYPTWRRYTGLRISAITFGFVSSVFYSMDAVFQFIELS</sequence>
<keyword evidence="3 6" id="KW-1133">Transmembrane helix</keyword>